<feature type="domain" description="C2H2-type" evidence="2">
    <location>
        <begin position="104"/>
        <end position="124"/>
    </location>
</feature>
<dbReference type="OrthoDB" id="4323609at2759"/>
<protein>
    <recommendedName>
        <fullName evidence="2">C2H2-type domain-containing protein</fullName>
    </recommendedName>
</protein>
<dbReference type="eggNOG" id="ENOG502T44J">
    <property type="taxonomic scope" value="Eukaryota"/>
</dbReference>
<evidence type="ECO:0000313" key="3">
    <source>
        <dbReference type="EMBL" id="CAP79188.1"/>
    </source>
</evidence>
<dbReference type="EMBL" id="AM920421">
    <property type="protein sequence ID" value="CAP79188.1"/>
    <property type="molecule type" value="Genomic_DNA"/>
</dbReference>
<evidence type="ECO:0000313" key="4">
    <source>
        <dbReference type="Proteomes" id="UP000000724"/>
    </source>
</evidence>
<name>B6GW96_PENRW</name>
<sequence length="306" mass="34489">MSNIQPQCACSAFFETEINLHEHLEEYRSREQRLQAELERCRTHSRPNGDDCRDRNDNYQGESDDDQNIYYKDAGNPIGTIRKTGAPKRHFCPSCKHVTCEEVCVCCFKVFRLVSEFIRHADRHDGACKRKRAFIKKTCDELREQSDKQLALAMSQCQPGVLVGNKRKWDVAALGSDISGDQAEFDRIGMTARDETLCQTDEGDSLRQLGSVRDELSAPLIPMQSPIALPQLGTMVDPINPNSSPNMSTEEFYFNPGEEQTHGLDLLQDFDAPILQIMNSAPALMTGWAAQDNIVVNTEAAVYHEQ</sequence>
<dbReference type="PROSITE" id="PS00028">
    <property type="entry name" value="ZINC_FINGER_C2H2_1"/>
    <property type="match status" value="1"/>
</dbReference>
<dbReference type="VEuPathDB" id="FungiDB:PCH_Pc06g01950"/>
<organism evidence="3 4">
    <name type="scientific">Penicillium rubens (strain ATCC 28089 / DSM 1075 / NRRL 1951 / Wisconsin 54-1255)</name>
    <name type="common">Penicillium chrysogenum</name>
    <dbReference type="NCBI Taxonomy" id="500485"/>
    <lineage>
        <taxon>Eukaryota</taxon>
        <taxon>Fungi</taxon>
        <taxon>Dikarya</taxon>
        <taxon>Ascomycota</taxon>
        <taxon>Pezizomycotina</taxon>
        <taxon>Eurotiomycetes</taxon>
        <taxon>Eurotiomycetidae</taxon>
        <taxon>Eurotiales</taxon>
        <taxon>Aspergillaceae</taxon>
        <taxon>Penicillium</taxon>
        <taxon>Penicillium chrysogenum species complex</taxon>
    </lineage>
</organism>
<proteinExistence type="predicted"/>
<dbReference type="Proteomes" id="UP000000724">
    <property type="component" value="Contig Pc00c06"/>
</dbReference>
<dbReference type="HOGENOM" id="CLU_075109_0_0_1"/>
<dbReference type="InterPro" id="IPR013087">
    <property type="entry name" value="Znf_C2H2_type"/>
</dbReference>
<reference evidence="3 4" key="1">
    <citation type="journal article" date="2008" name="Nat. Biotechnol.">
        <title>Genome sequencing and analysis of the filamentous fungus Penicillium chrysogenum.</title>
        <authorList>
            <person name="van den Berg M.A."/>
            <person name="Albang R."/>
            <person name="Albermann K."/>
            <person name="Badger J.H."/>
            <person name="Daran J.-M."/>
            <person name="Driessen A.J.M."/>
            <person name="Garcia-Estrada C."/>
            <person name="Fedorova N.D."/>
            <person name="Harris D.M."/>
            <person name="Heijne W.H.M."/>
            <person name="Joardar V.S."/>
            <person name="Kiel J.A.K.W."/>
            <person name="Kovalchuk A."/>
            <person name="Martin J.F."/>
            <person name="Nierman W.C."/>
            <person name="Nijland J.G."/>
            <person name="Pronk J.T."/>
            <person name="Roubos J.A."/>
            <person name="van der Klei I.J."/>
            <person name="van Peij N.N.M.E."/>
            <person name="Veenhuis M."/>
            <person name="von Doehren H."/>
            <person name="Wagner C."/>
            <person name="Wortman J.R."/>
            <person name="Bovenberg R.A.L."/>
        </authorList>
    </citation>
    <scope>NUCLEOTIDE SEQUENCE [LARGE SCALE GENOMIC DNA]</scope>
    <source>
        <strain evidence="4">ATCC 28089 / DSM 1075 / NRRL 1951 / Wisconsin 54-1255</strain>
    </source>
</reference>
<dbReference type="AlphaFoldDB" id="B6GW96"/>
<keyword evidence="4" id="KW-1185">Reference proteome</keyword>
<dbReference type="OMA" id="HEHLEEY"/>
<feature type="region of interest" description="Disordered" evidence="1">
    <location>
        <begin position="43"/>
        <end position="66"/>
    </location>
</feature>
<evidence type="ECO:0000256" key="1">
    <source>
        <dbReference type="SAM" id="MobiDB-lite"/>
    </source>
</evidence>
<feature type="compositionally biased region" description="Basic and acidic residues" evidence="1">
    <location>
        <begin position="43"/>
        <end position="57"/>
    </location>
</feature>
<evidence type="ECO:0000259" key="2">
    <source>
        <dbReference type="PROSITE" id="PS00028"/>
    </source>
</evidence>
<gene>
    <name evidence="3" type="ORF">Pc06g01950</name>
    <name evidence="3" type="ORF">PCH_Pc06g01950</name>
</gene>
<accession>B6GW96</accession>